<gene>
    <name evidence="1" type="ORF">TRICI_000319</name>
</gene>
<evidence type="ECO:0000313" key="1">
    <source>
        <dbReference type="EMBL" id="KAA8917536.1"/>
    </source>
</evidence>
<reference evidence="1" key="1">
    <citation type="journal article" date="2019" name="G3 (Bethesda)">
        <title>Genome Assemblies of Two Rare Opportunistic Yeast Pathogens: Diutina rugosa (syn. Candida rugosa) and Trichomonascus ciferrii (syn. Candida ciferrii).</title>
        <authorList>
            <person name="Mixao V."/>
            <person name="Saus E."/>
            <person name="Hansen A.P."/>
            <person name="Lass-Florl C."/>
            <person name="Gabaldon T."/>
        </authorList>
    </citation>
    <scope>NUCLEOTIDE SEQUENCE</scope>
    <source>
        <strain evidence="1">CBS 4856</strain>
    </source>
</reference>
<dbReference type="Proteomes" id="UP000761534">
    <property type="component" value="Unassembled WGS sequence"/>
</dbReference>
<sequence>MLRGLQNARGIVTLLRLVNLIRTKYENPALRDFDIEITEGKPTPEQLKSLTKYYDKSTDKPDDVHSTMSAVRPILVDWYHGRVAVNNESEAAKILEELAKRKQSN</sequence>
<keyword evidence="2" id="KW-1185">Reference proteome</keyword>
<name>A0A642VDS9_9ASCO</name>
<proteinExistence type="predicted"/>
<dbReference type="InterPro" id="IPR036249">
    <property type="entry name" value="Thioredoxin-like_sf"/>
</dbReference>
<evidence type="ECO:0000313" key="2">
    <source>
        <dbReference type="Proteomes" id="UP000761534"/>
    </source>
</evidence>
<accession>A0A642VDS9</accession>
<dbReference type="SUPFAM" id="SSF52833">
    <property type="entry name" value="Thioredoxin-like"/>
    <property type="match status" value="1"/>
</dbReference>
<dbReference type="OrthoDB" id="59229at2759"/>
<dbReference type="AlphaFoldDB" id="A0A642VDS9"/>
<dbReference type="VEuPathDB" id="FungiDB:TRICI_000319"/>
<comment type="caution">
    <text evidence="1">The sequence shown here is derived from an EMBL/GenBank/DDBJ whole genome shotgun (WGS) entry which is preliminary data.</text>
</comment>
<dbReference type="EMBL" id="SWFS01000028">
    <property type="protein sequence ID" value="KAA8917536.1"/>
    <property type="molecule type" value="Genomic_DNA"/>
</dbReference>
<organism evidence="1 2">
    <name type="scientific">Trichomonascus ciferrii</name>
    <dbReference type="NCBI Taxonomy" id="44093"/>
    <lineage>
        <taxon>Eukaryota</taxon>
        <taxon>Fungi</taxon>
        <taxon>Dikarya</taxon>
        <taxon>Ascomycota</taxon>
        <taxon>Saccharomycotina</taxon>
        <taxon>Dipodascomycetes</taxon>
        <taxon>Dipodascales</taxon>
        <taxon>Trichomonascaceae</taxon>
        <taxon>Trichomonascus</taxon>
        <taxon>Trichomonascus ciferrii complex</taxon>
    </lineage>
</organism>
<protein>
    <submittedName>
        <fullName evidence="1">Uncharacterized protein</fullName>
    </submittedName>
</protein>